<dbReference type="Proteomes" id="UP000024836">
    <property type="component" value="Unassembled WGS sequence"/>
</dbReference>
<dbReference type="InterPro" id="IPR046335">
    <property type="entry name" value="LacI/GalR-like_sensor"/>
</dbReference>
<dbReference type="SUPFAM" id="SSF47413">
    <property type="entry name" value="lambda repressor-like DNA-binding domains"/>
    <property type="match status" value="1"/>
</dbReference>
<dbReference type="OrthoDB" id="9805705at2"/>
<dbReference type="PROSITE" id="PS50932">
    <property type="entry name" value="HTH_LACI_2"/>
    <property type="match status" value="1"/>
</dbReference>
<dbReference type="Pfam" id="PF00356">
    <property type="entry name" value="LacI"/>
    <property type="match status" value="1"/>
</dbReference>
<dbReference type="Gene3D" id="3.40.50.2300">
    <property type="match status" value="2"/>
</dbReference>
<evidence type="ECO:0000256" key="1">
    <source>
        <dbReference type="ARBA" id="ARBA00023015"/>
    </source>
</evidence>
<keyword evidence="2" id="KW-0238">DNA-binding</keyword>
<dbReference type="InterPro" id="IPR028082">
    <property type="entry name" value="Peripla_BP_I"/>
</dbReference>
<reference evidence="6 7" key="1">
    <citation type="submission" date="2013-04" db="EMBL/GenBank/DDBJ databases">
        <title>Shimia sp. 22II-S11-Z10 Genome Sequencing.</title>
        <authorList>
            <person name="Lai Q."/>
            <person name="Li G."/>
            <person name="Shao Z."/>
        </authorList>
    </citation>
    <scope>NUCLEOTIDE SEQUENCE [LARGE SCALE GENOMIC DNA]</scope>
    <source>
        <strain evidence="7">22II-S11-Z10</strain>
    </source>
</reference>
<dbReference type="CDD" id="cd06267">
    <property type="entry name" value="PBP1_LacI_sugar_binding-like"/>
    <property type="match status" value="1"/>
</dbReference>
<dbReference type="InterPro" id="IPR000843">
    <property type="entry name" value="HTH_LacI"/>
</dbReference>
<dbReference type="Pfam" id="PF13377">
    <property type="entry name" value="Peripla_BP_3"/>
    <property type="match status" value="1"/>
</dbReference>
<gene>
    <name evidence="6" type="ORF">ATO10_12354</name>
</gene>
<dbReference type="RefSeq" id="WP_035252015.1">
    <property type="nucleotide sequence ID" value="NZ_AQQY01000008.1"/>
</dbReference>
<dbReference type="GO" id="GO:0000976">
    <property type="term" value="F:transcription cis-regulatory region binding"/>
    <property type="evidence" value="ECO:0007669"/>
    <property type="project" value="TreeGrafter"/>
</dbReference>
<dbReference type="eggNOG" id="COG1609">
    <property type="taxonomic scope" value="Bacteria"/>
</dbReference>
<feature type="domain" description="HTH lacI-type" evidence="4">
    <location>
        <begin position="7"/>
        <end position="61"/>
    </location>
</feature>
<dbReference type="InterPro" id="IPR010982">
    <property type="entry name" value="Lambda_DNA-bd_dom_sf"/>
</dbReference>
<dbReference type="SMART" id="SM00354">
    <property type="entry name" value="HTH_LACI"/>
    <property type="match status" value="1"/>
</dbReference>
<evidence type="ECO:0000256" key="2">
    <source>
        <dbReference type="ARBA" id="ARBA00023125"/>
    </source>
</evidence>
<dbReference type="AlphaFoldDB" id="A0A058ZIK4"/>
<feature type="domain" description="HTH cro/C1-type" evidence="5">
    <location>
        <begin position="9"/>
        <end position="51"/>
    </location>
</feature>
<evidence type="ECO:0000313" key="7">
    <source>
        <dbReference type="Proteomes" id="UP000024836"/>
    </source>
</evidence>
<dbReference type="InterPro" id="IPR001387">
    <property type="entry name" value="Cro/C1-type_HTH"/>
</dbReference>
<dbReference type="PANTHER" id="PTHR30146">
    <property type="entry name" value="LACI-RELATED TRANSCRIPTIONAL REPRESSOR"/>
    <property type="match status" value="1"/>
</dbReference>
<dbReference type="SUPFAM" id="SSF53822">
    <property type="entry name" value="Periplasmic binding protein-like I"/>
    <property type="match status" value="1"/>
</dbReference>
<evidence type="ECO:0000256" key="3">
    <source>
        <dbReference type="ARBA" id="ARBA00023163"/>
    </source>
</evidence>
<protein>
    <submittedName>
        <fullName evidence="6">LacL family transcriptional regulator</fullName>
    </submittedName>
</protein>
<comment type="caution">
    <text evidence="6">The sequence shown here is derived from an EMBL/GenBank/DDBJ whole genome shotgun (WGS) entry which is preliminary data.</text>
</comment>
<keyword evidence="3" id="KW-0804">Transcription</keyword>
<dbReference type="Gene3D" id="1.10.260.40">
    <property type="entry name" value="lambda repressor-like DNA-binding domains"/>
    <property type="match status" value="1"/>
</dbReference>
<dbReference type="EMBL" id="AQQY01000008">
    <property type="protein sequence ID" value="KCV81398.1"/>
    <property type="molecule type" value="Genomic_DNA"/>
</dbReference>
<organism evidence="6 7">
    <name type="scientific">Actibacterium atlanticum</name>
    <dbReference type="NCBI Taxonomy" id="1461693"/>
    <lineage>
        <taxon>Bacteria</taxon>
        <taxon>Pseudomonadati</taxon>
        <taxon>Pseudomonadota</taxon>
        <taxon>Alphaproteobacteria</taxon>
        <taxon>Rhodobacterales</taxon>
        <taxon>Roseobacteraceae</taxon>
        <taxon>Actibacterium</taxon>
    </lineage>
</organism>
<dbReference type="PANTHER" id="PTHR30146:SF153">
    <property type="entry name" value="LACTOSE OPERON REPRESSOR"/>
    <property type="match status" value="1"/>
</dbReference>
<proteinExistence type="predicted"/>
<accession>A0A058ZIK4</accession>
<keyword evidence="1" id="KW-0805">Transcription regulation</keyword>
<keyword evidence="7" id="KW-1185">Reference proteome</keyword>
<sequence length="343" mass="37779">MDEPKIKNMEEFAAVSGISRPTISKYFNDPDSVRKSTRRKIEAALDRFDYRPNMYAMNQNRRLTKNIGVVVPYLADPFFAEIARIIENHVLSAGYRPVLLGSHGDPDLEIDNLENLRLIKPAGVLLAPLGRVSDAERLAAFCADVPTVLFDANIEDLGAAFVGSDNDQSIGLIVEYLCRTGAPPAFFEIRNPVNPNANKRRAAYIKSIEALGHKPHLLQADGEGWEFEQIGFSEGTRIIQEHDLPTDTILCSNDRLAIGLLSAAYQAGLRVGLGDGCALRVAGHDDHPFSRYTCPTLTTVSQDYAAIAQKSAETLFALIDSSKHFDSREETLFNGRLVMRGSA</sequence>
<dbReference type="GO" id="GO:0003700">
    <property type="term" value="F:DNA-binding transcription factor activity"/>
    <property type="evidence" value="ECO:0007669"/>
    <property type="project" value="TreeGrafter"/>
</dbReference>
<dbReference type="STRING" id="1461693.ATO10_12354"/>
<dbReference type="PATRIC" id="fig|1461693.3.peg.2505"/>
<evidence type="ECO:0000259" key="4">
    <source>
        <dbReference type="PROSITE" id="PS50932"/>
    </source>
</evidence>
<evidence type="ECO:0000259" key="5">
    <source>
        <dbReference type="PROSITE" id="PS50943"/>
    </source>
</evidence>
<dbReference type="CDD" id="cd01392">
    <property type="entry name" value="HTH_LacI"/>
    <property type="match status" value="1"/>
</dbReference>
<name>A0A058ZIK4_9RHOB</name>
<evidence type="ECO:0000313" key="6">
    <source>
        <dbReference type="EMBL" id="KCV81398.1"/>
    </source>
</evidence>
<dbReference type="PROSITE" id="PS50943">
    <property type="entry name" value="HTH_CROC1"/>
    <property type="match status" value="1"/>
</dbReference>